<organism evidence="1 2">
    <name type="scientific">Novosphingobium beihaiensis</name>
    <dbReference type="NCBI Taxonomy" id="2930389"/>
    <lineage>
        <taxon>Bacteria</taxon>
        <taxon>Pseudomonadati</taxon>
        <taxon>Pseudomonadota</taxon>
        <taxon>Alphaproteobacteria</taxon>
        <taxon>Sphingomonadales</taxon>
        <taxon>Sphingomonadaceae</taxon>
        <taxon>Novosphingobium</taxon>
    </lineage>
</organism>
<sequence>MLLGAEKTLLPNVAEHGLGHRNQLWPGPQAFYDAFKFLVELVAID</sequence>
<evidence type="ECO:0000313" key="1">
    <source>
        <dbReference type="EMBL" id="MCJ2186251.1"/>
    </source>
</evidence>
<keyword evidence="2" id="KW-1185">Reference proteome</keyword>
<gene>
    <name evidence="1" type="ORF">MTR66_05400</name>
</gene>
<dbReference type="RefSeq" id="WP_243918528.1">
    <property type="nucleotide sequence ID" value="NZ_JALHLG010000005.1"/>
</dbReference>
<dbReference type="EMBL" id="JALHLG010000005">
    <property type="protein sequence ID" value="MCJ2186251.1"/>
    <property type="molecule type" value="Genomic_DNA"/>
</dbReference>
<protein>
    <submittedName>
        <fullName evidence="1">Uncharacterized protein</fullName>
    </submittedName>
</protein>
<proteinExistence type="predicted"/>
<comment type="caution">
    <text evidence="1">The sequence shown here is derived from an EMBL/GenBank/DDBJ whole genome shotgun (WGS) entry which is preliminary data.</text>
</comment>
<accession>A0ABT0BMI0</accession>
<reference evidence="1 2" key="1">
    <citation type="submission" date="2022-04" db="EMBL/GenBank/DDBJ databases">
        <title>Identification of a novel bacterium isolated from mangrove sediments.</title>
        <authorList>
            <person name="Pan X."/>
        </authorList>
    </citation>
    <scope>NUCLEOTIDE SEQUENCE [LARGE SCALE GENOMIC DNA]</scope>
    <source>
        <strain evidence="1 2">B2638</strain>
    </source>
</reference>
<name>A0ABT0BMI0_9SPHN</name>
<dbReference type="Proteomes" id="UP001202281">
    <property type="component" value="Unassembled WGS sequence"/>
</dbReference>
<evidence type="ECO:0000313" key="2">
    <source>
        <dbReference type="Proteomes" id="UP001202281"/>
    </source>
</evidence>